<organism evidence="2 3">
    <name type="scientific">Streptomyces umbrinus</name>
    <dbReference type="NCBI Taxonomy" id="67370"/>
    <lineage>
        <taxon>Bacteria</taxon>
        <taxon>Bacillati</taxon>
        <taxon>Actinomycetota</taxon>
        <taxon>Actinomycetes</taxon>
        <taxon>Kitasatosporales</taxon>
        <taxon>Streptomycetaceae</taxon>
        <taxon>Streptomyces</taxon>
        <taxon>Streptomyces phaeochromogenes group</taxon>
    </lineage>
</organism>
<feature type="region of interest" description="Disordered" evidence="1">
    <location>
        <begin position="1"/>
        <end position="25"/>
    </location>
</feature>
<evidence type="ECO:0000313" key="2">
    <source>
        <dbReference type="EMBL" id="MDQ1022500.1"/>
    </source>
</evidence>
<name>A0ABU0SG17_9ACTN</name>
<accession>A0ABU0SG17</accession>
<proteinExistence type="predicted"/>
<gene>
    <name evidence="2" type="ORF">QF035_000082</name>
</gene>
<dbReference type="Proteomes" id="UP001230328">
    <property type="component" value="Unassembled WGS sequence"/>
</dbReference>
<evidence type="ECO:0000256" key="1">
    <source>
        <dbReference type="SAM" id="MobiDB-lite"/>
    </source>
</evidence>
<dbReference type="RefSeq" id="WP_307517366.1">
    <property type="nucleotide sequence ID" value="NZ_JAUSZI010000001.1"/>
</dbReference>
<evidence type="ECO:0000313" key="3">
    <source>
        <dbReference type="Proteomes" id="UP001230328"/>
    </source>
</evidence>
<sequence length="171" mass="19876">MALDDAISKARQEQDRQDEQDQLKKRWEREAQQRVRELGAEAFKRLRPYLGESLHAYRAVRGPQNTRTYQRAGSWWCWRIKDLDPGSISRWRKVLLLVLDPDKTTTSFAVVTLDQPSSAESQYRTTLPPDLIGPGHYSKQGVLVWVGTDWVKHLEQDVAEAIVRYERERAG</sequence>
<protein>
    <submittedName>
        <fullName evidence="2">Uncharacterized protein</fullName>
    </submittedName>
</protein>
<comment type="caution">
    <text evidence="2">The sequence shown here is derived from an EMBL/GenBank/DDBJ whole genome shotgun (WGS) entry which is preliminary data.</text>
</comment>
<reference evidence="2 3" key="1">
    <citation type="submission" date="2023-07" db="EMBL/GenBank/DDBJ databases">
        <title>Comparative genomics of wheat-associated soil bacteria to identify genetic determinants of phenazine resistance.</title>
        <authorList>
            <person name="Mouncey N."/>
        </authorList>
    </citation>
    <scope>NUCLEOTIDE SEQUENCE [LARGE SCALE GENOMIC DNA]</scope>
    <source>
        <strain evidence="2 3">V2I4</strain>
    </source>
</reference>
<dbReference type="EMBL" id="JAUSZI010000001">
    <property type="protein sequence ID" value="MDQ1022500.1"/>
    <property type="molecule type" value="Genomic_DNA"/>
</dbReference>
<keyword evidence="3" id="KW-1185">Reference proteome</keyword>